<gene>
    <name evidence="2" type="ORF">PGO_127190</name>
</gene>
<dbReference type="RefSeq" id="XP_028545310.1">
    <property type="nucleotide sequence ID" value="XM_028689509.1"/>
</dbReference>
<sequence>MKNFYNLSIVLLYIHIYFIRNKYVKKVFLAEKQPDSDSKSYYEKDDNDDDNLDAAINLLSLKYTEHKSEEVGAVVEQEELGAVVEQEELGAFGDGEELGVAGGPEEVGVVWEEEELGAFGEAEELGAFGGAEEVGELGVLEEMGEVEGSKETEFYIQNNRRKRLYARKTQFDVIETKNDKETEEEAKTKDQKDELPENETSPSEPLSKDIPEKEQENVCNPDLEEFRSVLQELQEKDTELDIETIEEYLSVGVNKIREISELHKEYPLYLGKKIDFVNIRKPFGIEEENTGDKSEYELQERLYFDDFCYMPLFEFLNNTKIENLSLTTVYSLYNREGINHFPCSNSLLKYLSLKNPEFDIENFLRVNVDLYLSQEKCEVCNFDDPKFRLIKEKNVENKFVIKELVVAHSTRSLTYDEKRIIKSIIFHQIKHISHIKSALTSFAEKIKKIKSDSRILFDYFPVHRNFLYKDDILCTCLHYITCYSMVLLKPLYDKAARGQSISYREFYIVSVKINYIFAQLEFVQHNSHLYQVFCNIYKNMNPFYPRLKTVDDITPIFNYLTVRRQLFCILFNISKFFSKMISCEQIATHYELDIHPKLLKLLFSVECTHNNAKQLLKS</sequence>
<dbReference type="GeneID" id="39749459"/>
<proteinExistence type="predicted"/>
<comment type="caution">
    <text evidence="2">The sequence shown here is derived from an EMBL/GenBank/DDBJ whole genome shotgun (WGS) entry which is preliminary data.</text>
</comment>
<evidence type="ECO:0000256" key="1">
    <source>
        <dbReference type="SAM" id="MobiDB-lite"/>
    </source>
</evidence>
<evidence type="ECO:0008006" key="4">
    <source>
        <dbReference type="Google" id="ProtNLM"/>
    </source>
</evidence>
<keyword evidence="3" id="KW-1185">Reference proteome</keyword>
<organism evidence="2 3">
    <name type="scientific">Plasmodium gonderi</name>
    <dbReference type="NCBI Taxonomy" id="77519"/>
    <lineage>
        <taxon>Eukaryota</taxon>
        <taxon>Sar</taxon>
        <taxon>Alveolata</taxon>
        <taxon>Apicomplexa</taxon>
        <taxon>Aconoidasida</taxon>
        <taxon>Haemosporida</taxon>
        <taxon>Plasmodiidae</taxon>
        <taxon>Plasmodium</taxon>
        <taxon>Plasmodium (Plasmodium)</taxon>
    </lineage>
</organism>
<evidence type="ECO:0000313" key="2">
    <source>
        <dbReference type="EMBL" id="GAW82721.1"/>
    </source>
</evidence>
<dbReference type="Proteomes" id="UP000195521">
    <property type="component" value="Unassembled WGS sequence"/>
</dbReference>
<evidence type="ECO:0000313" key="3">
    <source>
        <dbReference type="Proteomes" id="UP000195521"/>
    </source>
</evidence>
<feature type="compositionally biased region" description="Basic and acidic residues" evidence="1">
    <location>
        <begin position="206"/>
        <end position="215"/>
    </location>
</feature>
<accession>A0A1Y1JJV0</accession>
<dbReference type="OrthoDB" id="376180at2759"/>
<feature type="compositionally biased region" description="Basic and acidic residues" evidence="1">
    <location>
        <begin position="176"/>
        <end position="195"/>
    </location>
</feature>
<dbReference type="AlphaFoldDB" id="A0A1Y1JJV0"/>
<dbReference type="OMA" id="NRCVRKV"/>
<reference evidence="3" key="1">
    <citation type="submission" date="2017-04" db="EMBL/GenBank/DDBJ databases">
        <title>Plasmodium gonderi genome.</title>
        <authorList>
            <person name="Arisue N."/>
            <person name="Honma H."/>
            <person name="Kawai S."/>
            <person name="Tougan T."/>
            <person name="Tanabe K."/>
            <person name="Horii T."/>
        </authorList>
    </citation>
    <scope>NUCLEOTIDE SEQUENCE [LARGE SCALE GENOMIC DNA]</scope>
    <source>
        <strain evidence="3">ATCC 30045</strain>
    </source>
</reference>
<protein>
    <recommendedName>
        <fullName evidence="4">KELT protein</fullName>
    </recommendedName>
</protein>
<dbReference type="EMBL" id="BDQF01000013">
    <property type="protein sequence ID" value="GAW82721.1"/>
    <property type="molecule type" value="Genomic_DNA"/>
</dbReference>
<feature type="region of interest" description="Disordered" evidence="1">
    <location>
        <begin position="176"/>
        <end position="215"/>
    </location>
</feature>
<name>A0A1Y1JJV0_PLAGO</name>